<protein>
    <recommendedName>
        <fullName evidence="2 5">Glycylpeptide N-tetradecanoyltransferase</fullName>
        <ecNumber evidence="2 5">2.3.1.97</ecNumber>
    </recommendedName>
</protein>
<dbReference type="PANTHER" id="PTHR11377:SF5">
    <property type="entry name" value="GLYCYLPEPTIDE N-TETRADECANOYLTRANSFERASE"/>
    <property type="match status" value="1"/>
</dbReference>
<dbReference type="Gene3D" id="3.40.630.170">
    <property type="match status" value="1"/>
</dbReference>
<comment type="similarity">
    <text evidence="1 6">Belongs to the NMT family.</text>
</comment>
<dbReference type="OrthoDB" id="60315at2759"/>
<evidence type="ECO:0000313" key="10">
    <source>
        <dbReference type="EMBL" id="CDW82403.1"/>
    </source>
</evidence>
<dbReference type="InterPro" id="IPR016181">
    <property type="entry name" value="Acyl_CoA_acyltransferase"/>
</dbReference>
<evidence type="ECO:0000256" key="1">
    <source>
        <dbReference type="ARBA" id="ARBA00009469"/>
    </source>
</evidence>
<reference evidence="10 11" key="1">
    <citation type="submission" date="2014-06" db="EMBL/GenBank/DDBJ databases">
        <authorList>
            <person name="Swart Estienne"/>
        </authorList>
    </citation>
    <scope>NUCLEOTIDE SEQUENCE [LARGE SCALE GENOMIC DNA]</scope>
    <source>
        <strain evidence="10 11">130c</strain>
    </source>
</reference>
<dbReference type="EC" id="2.3.1.97" evidence="2 5"/>
<feature type="compositionally biased region" description="Polar residues" evidence="7">
    <location>
        <begin position="10"/>
        <end position="23"/>
    </location>
</feature>
<dbReference type="OMA" id="GWKRDWH"/>
<evidence type="ECO:0000256" key="2">
    <source>
        <dbReference type="ARBA" id="ARBA00012923"/>
    </source>
</evidence>
<dbReference type="EMBL" id="CCKQ01010881">
    <property type="protein sequence ID" value="CDW82403.1"/>
    <property type="molecule type" value="Genomic_DNA"/>
</dbReference>
<keyword evidence="3 5" id="KW-0808">Transferase</keyword>
<dbReference type="FunFam" id="3.40.630.170:FF:000003">
    <property type="entry name" value="Glycylpeptide N-tetradecanoyltransferase"/>
    <property type="match status" value="1"/>
</dbReference>
<proteinExistence type="inferred from homology"/>
<comment type="catalytic activity">
    <reaction evidence="5">
        <text>N-terminal glycyl-[protein] + tetradecanoyl-CoA = N-tetradecanoylglycyl-[protein] + CoA + H(+)</text>
        <dbReference type="Rhea" id="RHEA:15521"/>
        <dbReference type="Rhea" id="RHEA-COMP:12666"/>
        <dbReference type="Rhea" id="RHEA-COMP:12667"/>
        <dbReference type="ChEBI" id="CHEBI:15378"/>
        <dbReference type="ChEBI" id="CHEBI:57287"/>
        <dbReference type="ChEBI" id="CHEBI:57385"/>
        <dbReference type="ChEBI" id="CHEBI:64723"/>
        <dbReference type="ChEBI" id="CHEBI:133050"/>
        <dbReference type="EC" id="2.3.1.97"/>
    </reaction>
</comment>
<feature type="domain" description="Glycylpeptide N-tetradecanoyltransferase N-terminal" evidence="8">
    <location>
        <begin position="125"/>
        <end position="283"/>
    </location>
</feature>
<dbReference type="GO" id="GO:0005737">
    <property type="term" value="C:cytoplasm"/>
    <property type="evidence" value="ECO:0007669"/>
    <property type="project" value="TreeGrafter"/>
</dbReference>
<evidence type="ECO:0000313" key="11">
    <source>
        <dbReference type="Proteomes" id="UP000039865"/>
    </source>
</evidence>
<dbReference type="InterPro" id="IPR022678">
    <property type="entry name" value="NMT_CS"/>
</dbReference>
<feature type="region of interest" description="Disordered" evidence="7">
    <location>
        <begin position="1"/>
        <end position="34"/>
    </location>
</feature>
<dbReference type="InterPro" id="IPR022677">
    <property type="entry name" value="NMT_C"/>
</dbReference>
<dbReference type="AlphaFoldDB" id="A0A078AN94"/>
<keyword evidence="4 5" id="KW-0012">Acyltransferase</keyword>
<evidence type="ECO:0000256" key="6">
    <source>
        <dbReference type="RuleBase" id="RU004178"/>
    </source>
</evidence>
<evidence type="ECO:0000256" key="5">
    <source>
        <dbReference type="RuleBase" id="RU000586"/>
    </source>
</evidence>
<evidence type="ECO:0000256" key="7">
    <source>
        <dbReference type="SAM" id="MobiDB-lite"/>
    </source>
</evidence>
<dbReference type="InParanoid" id="A0A078AN94"/>
<accession>A0A078AN94</accession>
<evidence type="ECO:0000256" key="4">
    <source>
        <dbReference type="ARBA" id="ARBA00023315"/>
    </source>
</evidence>
<dbReference type="SUPFAM" id="SSF55729">
    <property type="entry name" value="Acyl-CoA N-acyltransferases (Nat)"/>
    <property type="match status" value="2"/>
</dbReference>
<organism evidence="10 11">
    <name type="scientific">Stylonychia lemnae</name>
    <name type="common">Ciliate</name>
    <dbReference type="NCBI Taxonomy" id="5949"/>
    <lineage>
        <taxon>Eukaryota</taxon>
        <taxon>Sar</taxon>
        <taxon>Alveolata</taxon>
        <taxon>Ciliophora</taxon>
        <taxon>Intramacronucleata</taxon>
        <taxon>Spirotrichea</taxon>
        <taxon>Stichotrichia</taxon>
        <taxon>Sporadotrichida</taxon>
        <taxon>Oxytrichidae</taxon>
        <taxon>Stylonychinae</taxon>
        <taxon>Stylonychia</taxon>
    </lineage>
</organism>
<dbReference type="Pfam" id="PF01233">
    <property type="entry name" value="NMT"/>
    <property type="match status" value="1"/>
</dbReference>
<dbReference type="InterPro" id="IPR000903">
    <property type="entry name" value="NMT"/>
</dbReference>
<dbReference type="PANTHER" id="PTHR11377">
    <property type="entry name" value="N-MYRISTOYL TRANSFERASE"/>
    <property type="match status" value="1"/>
</dbReference>
<evidence type="ECO:0000259" key="9">
    <source>
        <dbReference type="Pfam" id="PF02799"/>
    </source>
</evidence>
<comment type="function">
    <text evidence="5">Adds a myristoyl group to the N-terminal glycine residue of certain cellular proteins.</text>
</comment>
<evidence type="ECO:0000256" key="3">
    <source>
        <dbReference type="ARBA" id="ARBA00022679"/>
    </source>
</evidence>
<dbReference type="PROSITE" id="PS00976">
    <property type="entry name" value="NMT_2"/>
    <property type="match status" value="1"/>
</dbReference>
<evidence type="ECO:0000259" key="8">
    <source>
        <dbReference type="Pfam" id="PF01233"/>
    </source>
</evidence>
<dbReference type="GO" id="GO:0004379">
    <property type="term" value="F:glycylpeptide N-tetradecanoyltransferase activity"/>
    <property type="evidence" value="ECO:0007669"/>
    <property type="project" value="UniProtKB-EC"/>
</dbReference>
<dbReference type="InterPro" id="IPR022676">
    <property type="entry name" value="NMT_N"/>
</dbReference>
<dbReference type="Pfam" id="PF02799">
    <property type="entry name" value="NMT_C"/>
    <property type="match status" value="1"/>
</dbReference>
<feature type="domain" description="Glycylpeptide N-tetradecanoyltransferase C-terminal" evidence="9">
    <location>
        <begin position="298"/>
        <end position="478"/>
    </location>
</feature>
<dbReference type="PIRSF" id="PIRSF015892">
    <property type="entry name" value="N-myristl_transf"/>
    <property type="match status" value="1"/>
</dbReference>
<dbReference type="PROSITE" id="PS00975">
    <property type="entry name" value="NMT_1"/>
    <property type="match status" value="1"/>
</dbReference>
<dbReference type="Proteomes" id="UP000039865">
    <property type="component" value="Unassembled WGS sequence"/>
</dbReference>
<name>A0A078AN94_STYLE</name>
<sequence>MESSKKQQEDTQQFTSNLITQIQEESKGGDNLEQTDPVSFLERELQIKIDADSKEELRLSVANENSYKEKVKKLLETLREKHTGNYKVLKKIDNLYPLYDAHDFWDSQPVPKAYDVFDNSLIDKPIDKIKTVAEVRQDPYPLPAGFVWADIDISNREQAQEVYELLTQNYVEDDDNMFRFDYSIDFLQWALTVPGFHKEWLFGVRGGKKNRLFGFISGIPVDCVVRGNKIKMAEINFLCVHKSLRTKRLATVLIKEVTRRVNLHDIWQAVYTAGVLIPLPIAKTTYWHRSLNPKKLVEVGFSSLPSGTPMARYVKILKLPTETSIPGLREMTKKDISVVCELLNTYLTRFEVHLEFSNSEVEHFLIPRPGVIDTYVVENPETKQVTDFFSFYHLPSSILKHETHKILNVAYAYYNVCNTVSFEELMRNALIIAKQKNFDVFNALDIMENEKILKELKFGVGDGNLHYYLYNWRIPELKSPQLGIVLV</sequence>
<keyword evidence="11" id="KW-1185">Reference proteome</keyword>
<gene>
    <name evidence="10" type="primary">Contig19464.g20641</name>
    <name evidence="10" type="ORF">STYLEM_11435</name>
</gene>